<name>A0A5N6QHV6_9ROSI</name>
<evidence type="ECO:0000313" key="3">
    <source>
        <dbReference type="EMBL" id="KAE7997783.1"/>
    </source>
</evidence>
<keyword evidence="4" id="KW-1185">Reference proteome</keyword>
<gene>
    <name evidence="3" type="ORF">FH972_002387</name>
</gene>
<dbReference type="AlphaFoldDB" id="A0A5N6QHV6"/>
<organism evidence="3 4">
    <name type="scientific">Carpinus fangiana</name>
    <dbReference type="NCBI Taxonomy" id="176857"/>
    <lineage>
        <taxon>Eukaryota</taxon>
        <taxon>Viridiplantae</taxon>
        <taxon>Streptophyta</taxon>
        <taxon>Embryophyta</taxon>
        <taxon>Tracheophyta</taxon>
        <taxon>Spermatophyta</taxon>
        <taxon>Magnoliopsida</taxon>
        <taxon>eudicotyledons</taxon>
        <taxon>Gunneridae</taxon>
        <taxon>Pentapetalae</taxon>
        <taxon>rosids</taxon>
        <taxon>fabids</taxon>
        <taxon>Fagales</taxon>
        <taxon>Betulaceae</taxon>
        <taxon>Carpinus</taxon>
    </lineage>
</organism>
<feature type="compositionally biased region" description="Polar residues" evidence="1">
    <location>
        <begin position="112"/>
        <end position="123"/>
    </location>
</feature>
<reference evidence="3 4" key="1">
    <citation type="submission" date="2019-06" db="EMBL/GenBank/DDBJ databases">
        <title>A chromosomal-level reference genome of Carpinus fangiana (Coryloideae, Betulaceae).</title>
        <authorList>
            <person name="Yang X."/>
            <person name="Wang Z."/>
            <person name="Zhang L."/>
            <person name="Hao G."/>
            <person name="Liu J."/>
            <person name="Yang Y."/>
        </authorList>
    </citation>
    <scope>NUCLEOTIDE SEQUENCE [LARGE SCALE GENOMIC DNA]</scope>
    <source>
        <strain evidence="3">Cfa_2016G</strain>
        <tissue evidence="3">Leaf</tissue>
    </source>
</reference>
<feature type="region of interest" description="Disordered" evidence="1">
    <location>
        <begin position="74"/>
        <end position="123"/>
    </location>
</feature>
<keyword evidence="2" id="KW-0732">Signal</keyword>
<evidence type="ECO:0000256" key="1">
    <source>
        <dbReference type="SAM" id="MobiDB-lite"/>
    </source>
</evidence>
<protein>
    <submittedName>
        <fullName evidence="3">Uncharacterized protein</fullName>
    </submittedName>
</protein>
<proteinExistence type="predicted"/>
<sequence length="123" mass="12905">MIIHAYLLLSLSVLINSTTYSQSTVVESPKMAIVPPSASSNPSTYISVSTTHGSAVMGHHSTARSLESRKMSFVPLSAPNPDTYMPPLTTNGKEPQNKGHVPPSAPNPGTYIPSSTSSQSAGH</sequence>
<evidence type="ECO:0000313" key="4">
    <source>
        <dbReference type="Proteomes" id="UP000327013"/>
    </source>
</evidence>
<feature type="signal peptide" evidence="2">
    <location>
        <begin position="1"/>
        <end position="23"/>
    </location>
</feature>
<accession>A0A5N6QHV6</accession>
<feature type="chain" id="PRO_5024374877" evidence="2">
    <location>
        <begin position="24"/>
        <end position="123"/>
    </location>
</feature>
<dbReference type="EMBL" id="CM017321">
    <property type="protein sequence ID" value="KAE7997783.1"/>
    <property type="molecule type" value="Genomic_DNA"/>
</dbReference>
<dbReference type="OrthoDB" id="1772033at2759"/>
<dbReference type="Proteomes" id="UP000327013">
    <property type="component" value="Chromosome 1"/>
</dbReference>
<evidence type="ECO:0000256" key="2">
    <source>
        <dbReference type="SAM" id="SignalP"/>
    </source>
</evidence>